<dbReference type="EC" id="2.3.1.189" evidence="4"/>
<evidence type="ECO:0000256" key="4">
    <source>
        <dbReference type="HAMAP-Rule" id="MF_01698"/>
    </source>
</evidence>
<keyword evidence="3 4" id="KW-0012">Acyltransferase</keyword>
<dbReference type="SMR" id="A0A2W5BAX1"/>
<dbReference type="HAMAP" id="MF_01698">
    <property type="entry name" value="MshD"/>
    <property type="match status" value="1"/>
</dbReference>
<dbReference type="Gene3D" id="3.40.630.30">
    <property type="match status" value="1"/>
</dbReference>
<feature type="domain" description="N-acetyltransferase" evidence="5">
    <location>
        <begin position="8"/>
        <end position="174"/>
    </location>
</feature>
<dbReference type="OMA" id="VGFHWTK"/>
<feature type="binding site" evidence="4">
    <location>
        <position position="254"/>
    </location>
    <ligand>
        <name>1D-myo-inositol 2-(L-cysteinylamino)-2-deoxy-alpha-D-glucopyranoside</name>
        <dbReference type="ChEBI" id="CHEBI:58887"/>
    </ligand>
</feature>
<dbReference type="PIRSF" id="PIRSF021524">
    <property type="entry name" value="MSH_acetyltransferase"/>
    <property type="match status" value="1"/>
</dbReference>
<evidence type="ECO:0000313" key="7">
    <source>
        <dbReference type="Proteomes" id="UP000249451"/>
    </source>
</evidence>
<accession>A0A2W5BAX1</accession>
<feature type="binding site" evidence="4">
    <location>
        <begin position="85"/>
        <end position="87"/>
    </location>
    <ligand>
        <name>acetyl-CoA</name>
        <dbReference type="ChEBI" id="CHEBI:57288"/>
        <label>1</label>
    </ligand>
</feature>
<evidence type="ECO:0000256" key="2">
    <source>
        <dbReference type="ARBA" id="ARBA00022737"/>
    </source>
</evidence>
<protein>
    <recommendedName>
        <fullName evidence="4">Mycothiol acetyltransferase</fullName>
        <shortName evidence="4">MSH acetyltransferase</shortName>
        <ecNumber evidence="4">2.3.1.189</ecNumber>
    </recommendedName>
    <alternativeName>
        <fullName evidence="4">Mycothiol synthase</fullName>
    </alternativeName>
</protein>
<dbReference type="Pfam" id="PF13508">
    <property type="entry name" value="Acetyltransf_7"/>
    <property type="match status" value="1"/>
</dbReference>
<feature type="domain" description="N-acetyltransferase" evidence="5">
    <location>
        <begin position="176"/>
        <end position="339"/>
    </location>
</feature>
<dbReference type="InterPro" id="IPR016181">
    <property type="entry name" value="Acyl_CoA_acyltransferase"/>
</dbReference>
<dbReference type="PANTHER" id="PTHR43617">
    <property type="entry name" value="L-AMINO ACID N-ACETYLTRANSFERASE"/>
    <property type="match status" value="1"/>
</dbReference>
<dbReference type="GO" id="GO:0008999">
    <property type="term" value="F:protein-N-terminal-alanine acetyltransferase activity"/>
    <property type="evidence" value="ECO:0007669"/>
    <property type="project" value="TreeGrafter"/>
</dbReference>
<organism evidence="6 7">
    <name type="scientific">Corynebacterium urealyticum</name>
    <dbReference type="NCBI Taxonomy" id="43771"/>
    <lineage>
        <taxon>Bacteria</taxon>
        <taxon>Bacillati</taxon>
        <taxon>Actinomycetota</taxon>
        <taxon>Actinomycetes</taxon>
        <taxon>Mycobacteriales</taxon>
        <taxon>Corynebacteriaceae</taxon>
        <taxon>Corynebacterium</taxon>
    </lineage>
</organism>
<dbReference type="InterPro" id="IPR017813">
    <property type="entry name" value="Mycothiol_AcTrfase"/>
</dbReference>
<comment type="function">
    <text evidence="4">Catalyzes the transfer of acetyl from acetyl-CoA to desacetylmycothiol (Cys-GlcN-Ins) to form mycothiol.</text>
</comment>
<dbReference type="InterPro" id="IPR000182">
    <property type="entry name" value="GNAT_dom"/>
</dbReference>
<feature type="binding site" evidence="4">
    <location>
        <position position="270"/>
    </location>
    <ligand>
        <name>1D-myo-inositol 2-(L-cysteinylamino)-2-deoxy-alpha-D-glucopyranoside</name>
        <dbReference type="ChEBI" id="CHEBI:58887"/>
    </ligand>
</feature>
<dbReference type="Pfam" id="PF00583">
    <property type="entry name" value="Acetyltransf_1"/>
    <property type="match status" value="1"/>
</dbReference>
<gene>
    <name evidence="4 6" type="primary">mshD</name>
    <name evidence="6" type="ORF">DI609_00080</name>
</gene>
<feature type="binding site" evidence="4">
    <location>
        <begin position="274"/>
        <end position="276"/>
    </location>
    <ligand>
        <name>acetyl-CoA</name>
        <dbReference type="ChEBI" id="CHEBI:57288"/>
        <label>2</label>
    </ligand>
</feature>
<dbReference type="RefSeq" id="WP_012360845.1">
    <property type="nucleotide sequence ID" value="NZ_CP065982.1"/>
</dbReference>
<dbReference type="AlphaFoldDB" id="A0A2W5BAX1"/>
<comment type="similarity">
    <text evidence="4">Belongs to the acetyltransferase family. MshD subfamily.</text>
</comment>
<evidence type="ECO:0000313" key="6">
    <source>
        <dbReference type="EMBL" id="PZP03965.1"/>
    </source>
</evidence>
<keyword evidence="2 4" id="KW-0677">Repeat</keyword>
<keyword evidence="1 4" id="KW-0808">Transferase</keyword>
<dbReference type="PANTHER" id="PTHR43617:SF31">
    <property type="entry name" value="MYCOTHIOL ACETYLTRANSFERASE"/>
    <property type="match status" value="1"/>
</dbReference>
<feature type="binding site" evidence="4">
    <location>
        <position position="207"/>
    </location>
    <ligand>
        <name>1D-myo-inositol 2-(L-cysteinylamino)-2-deoxy-alpha-D-glucopyranoside</name>
        <dbReference type="ChEBI" id="CHEBI:58887"/>
    </ligand>
</feature>
<comment type="catalytic activity">
    <reaction evidence="4">
        <text>1D-myo-inositol 2-(L-cysteinylamino)-2-deoxy-alpha-D-glucopyranoside + acetyl-CoA = mycothiol + CoA + H(+)</text>
        <dbReference type="Rhea" id="RHEA:26172"/>
        <dbReference type="ChEBI" id="CHEBI:15378"/>
        <dbReference type="ChEBI" id="CHEBI:16768"/>
        <dbReference type="ChEBI" id="CHEBI:57287"/>
        <dbReference type="ChEBI" id="CHEBI:57288"/>
        <dbReference type="ChEBI" id="CHEBI:58887"/>
        <dbReference type="EC" id="2.3.1.189"/>
    </reaction>
</comment>
<dbReference type="EMBL" id="QFNY01000001">
    <property type="protein sequence ID" value="PZP03965.1"/>
    <property type="molecule type" value="Genomic_DNA"/>
</dbReference>
<dbReference type="InterPro" id="IPR050276">
    <property type="entry name" value="MshD_Acetyltransferase"/>
</dbReference>
<sequence>MTCTFHAYEQLHAQPEVVAAVHTLLREVEQADGVAALGEAFLKGIDGDHGHQHIVAMTDERVVGVLALDGAVTASVSGENPTAELAVAPDVRRQGVARGMLAAAREDLGLTGPLDTWAHGDLAPARAMAEAANARRTRELHKMAVDASPGSDRGEQFRAGAEDAASKVESQGLTVLTYPEAVERFGEELVDEEWVRVNNEAFAWHPEQGGWDIDQLRSARDTAWFDPNGVLMVWSCGEDEDAAGPRCAGFHWTKIPTEEQEEPEGERAGEVYVVCLADEARGKGLGPAITMLGIGELMKRGVGTVELYVEGDNGPAVATYEGLGFGIVHTDVVYRGELN</sequence>
<dbReference type="SUPFAM" id="SSF55729">
    <property type="entry name" value="Acyl-CoA N-acyltransferases (Nat)"/>
    <property type="match status" value="1"/>
</dbReference>
<evidence type="ECO:0000256" key="3">
    <source>
        <dbReference type="ARBA" id="ARBA00023315"/>
    </source>
</evidence>
<dbReference type="GO" id="GO:0010125">
    <property type="term" value="P:mycothiol biosynthetic process"/>
    <property type="evidence" value="ECO:0007669"/>
    <property type="project" value="UniProtKB-UniRule"/>
</dbReference>
<dbReference type="PROSITE" id="PS51186">
    <property type="entry name" value="GNAT"/>
    <property type="match status" value="2"/>
</dbReference>
<name>A0A2W5BAX1_9CORY</name>
<feature type="binding site" evidence="4">
    <location>
        <position position="39"/>
    </location>
    <ligand>
        <name>1D-myo-inositol 2-(L-cysteinylamino)-2-deoxy-alpha-D-glucopyranoside</name>
        <dbReference type="ChEBI" id="CHEBI:58887"/>
    </ligand>
</feature>
<dbReference type="GO" id="GO:0035447">
    <property type="term" value="F:mycothiol synthase activity"/>
    <property type="evidence" value="ECO:0007669"/>
    <property type="project" value="UniProtKB-UniRule"/>
</dbReference>
<dbReference type="Proteomes" id="UP000249451">
    <property type="component" value="Unassembled WGS sequence"/>
</dbReference>
<comment type="subunit">
    <text evidence="4">Monomer.</text>
</comment>
<reference evidence="6 7" key="1">
    <citation type="submission" date="2017-11" db="EMBL/GenBank/DDBJ databases">
        <title>Infants hospitalized years apart are colonized by the same room-sourced microbial strains.</title>
        <authorList>
            <person name="Brooks B."/>
            <person name="Olm M.R."/>
            <person name="Firek B.A."/>
            <person name="Baker R."/>
            <person name="Thomas B.C."/>
            <person name="Morowitz M.J."/>
            <person name="Banfield J.F."/>
        </authorList>
    </citation>
    <scope>NUCLEOTIDE SEQUENCE [LARGE SCALE GENOMIC DNA]</scope>
    <source>
        <strain evidence="6">S2_012_000_R3_87</strain>
    </source>
</reference>
<dbReference type="CDD" id="cd04301">
    <property type="entry name" value="NAT_SF"/>
    <property type="match status" value="1"/>
</dbReference>
<proteinExistence type="inferred from homology"/>
<comment type="caution">
    <text evidence="6">The sequence shown here is derived from an EMBL/GenBank/DDBJ whole genome shotgun (WGS) entry which is preliminary data.</text>
</comment>
<evidence type="ECO:0000256" key="1">
    <source>
        <dbReference type="ARBA" id="ARBA00022679"/>
    </source>
</evidence>
<evidence type="ECO:0000259" key="5">
    <source>
        <dbReference type="PROSITE" id="PS51186"/>
    </source>
</evidence>
<dbReference type="GeneID" id="60604394"/>
<comment type="caution">
    <text evidence="4">Lacks conserved residue(s) required for the propagation of feature annotation.</text>
</comment>
<feature type="binding site" evidence="4">
    <location>
        <position position="308"/>
    </location>
    <ligand>
        <name>1D-myo-inositol 2-(L-cysteinylamino)-2-deoxy-alpha-D-glucopyranoside</name>
        <dbReference type="ChEBI" id="CHEBI:58887"/>
    </ligand>
</feature>
<dbReference type="NCBIfam" id="TIGR03448">
    <property type="entry name" value="mycothiol_MshD"/>
    <property type="match status" value="1"/>
</dbReference>